<feature type="domain" description="DUF11" evidence="3">
    <location>
        <begin position="1582"/>
        <end position="1693"/>
    </location>
</feature>
<feature type="compositionally biased region" description="Polar residues" evidence="1">
    <location>
        <begin position="362"/>
        <end position="374"/>
    </location>
</feature>
<gene>
    <name evidence="4" type="ORF">SDC9_28884</name>
</gene>
<dbReference type="Gene3D" id="2.60.40.740">
    <property type="match status" value="2"/>
</dbReference>
<feature type="domain" description="DUF11" evidence="3">
    <location>
        <begin position="1191"/>
        <end position="1304"/>
    </location>
</feature>
<feature type="domain" description="DUF11" evidence="3">
    <location>
        <begin position="1457"/>
        <end position="1574"/>
    </location>
</feature>
<evidence type="ECO:0000259" key="3">
    <source>
        <dbReference type="Pfam" id="PF01345"/>
    </source>
</evidence>
<feature type="domain" description="DUF11" evidence="3">
    <location>
        <begin position="248"/>
        <end position="367"/>
    </location>
</feature>
<feature type="domain" description="DUF11" evidence="3">
    <location>
        <begin position="682"/>
        <end position="802"/>
    </location>
</feature>
<dbReference type="PANTHER" id="PTHR34819:SF3">
    <property type="entry name" value="CELL SURFACE PROTEIN"/>
    <property type="match status" value="1"/>
</dbReference>
<name>A0A644UW07_9ZZZZ</name>
<feature type="region of interest" description="Disordered" evidence="1">
    <location>
        <begin position="1691"/>
        <end position="1710"/>
    </location>
</feature>
<reference evidence="4" key="1">
    <citation type="submission" date="2019-08" db="EMBL/GenBank/DDBJ databases">
        <authorList>
            <person name="Kucharzyk K."/>
            <person name="Murdoch R.W."/>
            <person name="Higgins S."/>
            <person name="Loffler F."/>
        </authorList>
    </citation>
    <scope>NUCLEOTIDE SEQUENCE</scope>
</reference>
<proteinExistence type="predicted"/>
<dbReference type="InterPro" id="IPR047589">
    <property type="entry name" value="DUF11_rpt"/>
</dbReference>
<evidence type="ECO:0000313" key="4">
    <source>
        <dbReference type="EMBL" id="MPL82935.1"/>
    </source>
</evidence>
<dbReference type="InterPro" id="IPR001434">
    <property type="entry name" value="OmcB-like_DUF11"/>
</dbReference>
<keyword evidence="2" id="KW-0812">Transmembrane</keyword>
<dbReference type="Pfam" id="PF01345">
    <property type="entry name" value="DUF11"/>
    <property type="match status" value="7"/>
</dbReference>
<protein>
    <recommendedName>
        <fullName evidence="3">DUF11 domain-containing protein</fullName>
    </recommendedName>
</protein>
<comment type="caution">
    <text evidence="4">The sequence shown here is derived from an EMBL/GenBank/DDBJ whole genome shotgun (WGS) entry which is preliminary data.</text>
</comment>
<sequence>MDLILQEIIISYIYIIADNDTSIAPGNSVNFTFSVNVIPNVVSNSTFTNIVNSSFSSMPNGYDITRNYTNISNILQFKTNSPNISKTVNSTSEPGSTGLYLLIGEVVTYKIDITIPEGKTLAAVLKDILSNNVIFNNGSAKIMRNNINIIASDFDFNSNPNEYINLSDSYFLNNILNLSFGDISFNGSEGTSNGLISIIFNVTLLNIPQNQNGTKISNNASLTFNNASGIQKNIVSTASNLTVITPKLIINKTSSKNIIEGGESFSYIIILQNNGTAPVYDIVITDYLPDGLSYVNYIQIPENWTINITGQKITFISPLGFNISSGNNVTIEFNVTASQDINYDSKIINSVNATGTSLPGIHGTNNSTIGNPGETNGERTGDSSQGTVNNIFANATNTINTRAPSVSKDVNNKTAPIGGNLNYTIVINLPEGYTKNLTISDLLPLGLIYLPGTLNISSSSSINYENIIINIIGNRIDVNFGWLNATSSGNITLIYTTLVQNIPNNVNGTILSNNVTVTFMNGTENNSTVRDSENITVVEPKLNINKTSNKNNYVPGENVVFTLKISHKNGSASSAYNLIVVDNIPVGLIYVIGSSILPAGWFVDENQSNSNILTFYTTPGYELPLGQEITIRFNCTVGNYIFAGLNLTNNVALNYSSINITNNSRLYGPINASSTIHVIGSDIYVIKSGNITINAGESFNYYIEIGNNGPDSAINVTIYDLIDQNWFIWMKNVKYYLNGNWYNFTNPLNITIIGTLLSGQKIFINVTGILNSSAPTGNVTNSVVVNSSTPDPNTNNNMDNCTTEIKQKSVLIVNKTVNEPIVIAGNSIHYTIKVTNIGPSYAYDIIINDNLPHYVTGKYYSLNNGTTWVPWESGLLEFNHLAVGDTIEILVNATVDSYAPNGTILNNIVKVSHLGAPDEEKNASSIVYCVANLTLVKSNDPVLVVVAGEGIVYQLVLRNNGPSVALNLTFNDKLPVGLFDSYYRYSVNNGSWSNWVSFNSLLSLNVSEFFPDGFDLDDVFVVEIKAIVNASTVNGTVLVNRANVTSGTDPFVVVSNNVTNVVKSVASLSINKSGDIKVVAGGLIHYVITVHNGGPSDAVGTVLIDALPNYVNGLYYSLDNGVTYYAWPSTGNISLGTLGVNETVVVWINGSVDSATPNGTILNNTAFVSSPFDPDSHNDSFVTNVTTQANLTLNKSVNSIIVVAGENLVYTIVLTNNGLSVVRNLTFYDGLPNGLINSHYRYKVGNGSWSAWDDFNGSFVIVLPDGYLSVNDSVVVEINSTVNSSVVNGTVLVNMANVTSGTDPFVVISNPVNSTVVSVSNLSLNKSVDHVWVYAGNGLVYSIVLVNHGSSAAWNVTLNDAVPSWLVDRYYRYSLNNGSWSNWVLFNGDLVLDVSGLFPDGYVGVNDTFNLEVKGFVNASTPNGTVLFNNASVVSLTDPEGVISPTVNTTVKTLANLTITKTINVEKIVRGHSVQYVIVITNLGPSDALNVSLYDYFDTSILVNTIYSTSSGVSWTAFNGPLNLTYLVSSLSAGSNVTIWVNGTISNNTTTGITNTVITSSETDPDGNKSANVTTPIQKSHITIKKTVNNKKPYLHETVYFTLTVKNWGPDTAIDVYAIDILPKGFKFVSFKTKYGSYNYKTGLWYIGNISNGSTIRLVIVAVVEKLGIIVNNVEVFTASYDGSEEKHNASANVTVSPVPDPDPKPQHNHGNLIPMKNTGMPIPIAILAILIMFVGLVRFKRK</sequence>
<keyword evidence="2" id="KW-1133">Transmembrane helix</keyword>
<accession>A0A644UW07</accession>
<dbReference type="EMBL" id="VSSQ01000169">
    <property type="protein sequence ID" value="MPL82935.1"/>
    <property type="molecule type" value="Genomic_DNA"/>
</dbReference>
<dbReference type="PANTHER" id="PTHR34819">
    <property type="entry name" value="LARGE CYSTEINE-RICH PERIPLASMIC PROTEIN OMCB"/>
    <property type="match status" value="1"/>
</dbReference>
<feature type="domain" description="DUF11" evidence="3">
    <location>
        <begin position="811"/>
        <end position="923"/>
    </location>
</feature>
<dbReference type="NCBIfam" id="TIGR01451">
    <property type="entry name" value="B_ant_repeat"/>
    <property type="match status" value="7"/>
</dbReference>
<feature type="transmembrane region" description="Helical" evidence="2">
    <location>
        <begin position="1721"/>
        <end position="1740"/>
    </location>
</feature>
<feature type="region of interest" description="Disordered" evidence="1">
    <location>
        <begin position="362"/>
        <end position="383"/>
    </location>
</feature>
<feature type="domain" description="DUF11" evidence="3">
    <location>
        <begin position="1068"/>
        <end position="1181"/>
    </location>
</feature>
<evidence type="ECO:0000256" key="1">
    <source>
        <dbReference type="SAM" id="MobiDB-lite"/>
    </source>
</evidence>
<organism evidence="4">
    <name type="scientific">bioreactor metagenome</name>
    <dbReference type="NCBI Taxonomy" id="1076179"/>
    <lineage>
        <taxon>unclassified sequences</taxon>
        <taxon>metagenomes</taxon>
        <taxon>ecological metagenomes</taxon>
    </lineage>
</organism>
<evidence type="ECO:0000256" key="2">
    <source>
        <dbReference type="SAM" id="Phobius"/>
    </source>
</evidence>
<dbReference type="InterPro" id="IPR051172">
    <property type="entry name" value="Chlamydia_OmcB"/>
</dbReference>
<keyword evidence="2" id="KW-0472">Membrane</keyword>